<comment type="caution">
    <text evidence="1">The sequence shown here is derived from an EMBL/GenBank/DDBJ whole genome shotgun (WGS) entry which is preliminary data.</text>
</comment>
<name>A0A9P8VLE1_9PEZI</name>
<proteinExistence type="predicted"/>
<dbReference type="OrthoDB" id="1046782at2759"/>
<protein>
    <submittedName>
        <fullName evidence="1">Uncharacterized protein</fullName>
    </submittedName>
</protein>
<reference evidence="1" key="1">
    <citation type="journal article" date="2021" name="Nat. Commun.">
        <title>Genetic determinants of endophytism in the Arabidopsis root mycobiome.</title>
        <authorList>
            <person name="Mesny F."/>
            <person name="Miyauchi S."/>
            <person name="Thiergart T."/>
            <person name="Pickel B."/>
            <person name="Atanasova L."/>
            <person name="Karlsson M."/>
            <person name="Huettel B."/>
            <person name="Barry K.W."/>
            <person name="Haridas S."/>
            <person name="Chen C."/>
            <person name="Bauer D."/>
            <person name="Andreopoulos W."/>
            <person name="Pangilinan J."/>
            <person name="LaButti K."/>
            <person name="Riley R."/>
            <person name="Lipzen A."/>
            <person name="Clum A."/>
            <person name="Drula E."/>
            <person name="Henrissat B."/>
            <person name="Kohler A."/>
            <person name="Grigoriev I.V."/>
            <person name="Martin F.M."/>
            <person name="Hacquard S."/>
        </authorList>
    </citation>
    <scope>NUCLEOTIDE SEQUENCE</scope>
    <source>
        <strain evidence="1">MPI-SDFR-AT-0117</strain>
    </source>
</reference>
<keyword evidence="2" id="KW-1185">Reference proteome</keyword>
<gene>
    <name evidence="1" type="ORF">F5X68DRAFT_227722</name>
</gene>
<evidence type="ECO:0000313" key="2">
    <source>
        <dbReference type="Proteomes" id="UP000770015"/>
    </source>
</evidence>
<dbReference type="AlphaFoldDB" id="A0A9P8VLE1"/>
<dbReference type="Proteomes" id="UP000770015">
    <property type="component" value="Unassembled WGS sequence"/>
</dbReference>
<accession>A0A9P8VLE1</accession>
<organism evidence="1 2">
    <name type="scientific">Plectosphaerella plurivora</name>
    <dbReference type="NCBI Taxonomy" id="936078"/>
    <lineage>
        <taxon>Eukaryota</taxon>
        <taxon>Fungi</taxon>
        <taxon>Dikarya</taxon>
        <taxon>Ascomycota</taxon>
        <taxon>Pezizomycotina</taxon>
        <taxon>Sordariomycetes</taxon>
        <taxon>Hypocreomycetidae</taxon>
        <taxon>Glomerellales</taxon>
        <taxon>Plectosphaerellaceae</taxon>
        <taxon>Plectosphaerella</taxon>
    </lineage>
</organism>
<sequence length="372" mass="41636">MYGDCLKEDPDDPNDPDKVLKLLSERNEPDASEMNSAFGGSRIYGVGTPARDCSFKIKTRGYPSSGKLFGMTGRSVIEKVLRLQSQCCSDTNIELLDKTLFSKQDVSDKYSTEHIEELQFAISLMQSAASGILPSEAPMQTPKIPCQLLIDTFSIHATEVVGAWKIKGSKKPLKKPAELLFEAFGTSTQSGPLVLLENGINYRKSTCFSYNREVPGDEDSPFATSKPFAVDSQKFTKAVLESIRTGLKEDLFLQVLRETIGAWKYIHQKEVAIQTAHTRGLLSTVALYLSQEVKGLENFRKIYREVETDWWNHAARHCKAQGHYLIDIVDTEYRKAIAQGVTPANWPNVENALIRLRRDVPIIQTPVPPADY</sequence>
<dbReference type="EMBL" id="JAGSXJ010000002">
    <property type="protein sequence ID" value="KAH6695754.1"/>
    <property type="molecule type" value="Genomic_DNA"/>
</dbReference>
<evidence type="ECO:0000313" key="1">
    <source>
        <dbReference type="EMBL" id="KAH6695754.1"/>
    </source>
</evidence>